<evidence type="ECO:0000259" key="8">
    <source>
        <dbReference type="Pfam" id="PF05699"/>
    </source>
</evidence>
<reference evidence="9" key="2">
    <citation type="submission" date="2022-10" db="EMBL/GenBank/DDBJ databases">
        <authorList>
            <consortium name="ENA_rothamsted_submissions"/>
            <consortium name="culmorum"/>
            <person name="King R."/>
        </authorList>
    </citation>
    <scope>NUCLEOTIDE SEQUENCE</scope>
</reference>
<keyword evidence="10" id="KW-1185">Reference proteome</keyword>
<dbReference type="PANTHER" id="PTHR46481:SF10">
    <property type="entry name" value="ZINC FINGER BED DOMAIN-CONTAINING PROTEIN 39"/>
    <property type="match status" value="1"/>
</dbReference>
<keyword evidence="3" id="KW-0863">Zinc-finger</keyword>
<evidence type="ECO:0000313" key="10">
    <source>
        <dbReference type="Proteomes" id="UP001153714"/>
    </source>
</evidence>
<organism evidence="9 10">
    <name type="scientific">Diatraea saccharalis</name>
    <name type="common">sugarcane borer</name>
    <dbReference type="NCBI Taxonomy" id="40085"/>
    <lineage>
        <taxon>Eukaryota</taxon>
        <taxon>Metazoa</taxon>
        <taxon>Ecdysozoa</taxon>
        <taxon>Arthropoda</taxon>
        <taxon>Hexapoda</taxon>
        <taxon>Insecta</taxon>
        <taxon>Pterygota</taxon>
        <taxon>Neoptera</taxon>
        <taxon>Endopterygota</taxon>
        <taxon>Lepidoptera</taxon>
        <taxon>Glossata</taxon>
        <taxon>Ditrysia</taxon>
        <taxon>Pyraloidea</taxon>
        <taxon>Crambidae</taxon>
        <taxon>Crambinae</taxon>
        <taxon>Diatraea</taxon>
    </lineage>
</organism>
<keyword evidence="2" id="KW-0479">Metal-binding</keyword>
<dbReference type="SUPFAM" id="SSF53098">
    <property type="entry name" value="Ribonuclease H-like"/>
    <property type="match status" value="1"/>
</dbReference>
<evidence type="ECO:0000313" key="9">
    <source>
        <dbReference type="EMBL" id="CAG9792169.1"/>
    </source>
</evidence>
<keyword evidence="4" id="KW-0862">Zinc</keyword>
<feature type="compositionally biased region" description="Polar residues" evidence="6">
    <location>
        <begin position="498"/>
        <end position="514"/>
    </location>
</feature>
<dbReference type="GO" id="GO:0008270">
    <property type="term" value="F:zinc ion binding"/>
    <property type="evidence" value="ECO:0007669"/>
    <property type="project" value="UniProtKB-KW"/>
</dbReference>
<dbReference type="Pfam" id="PF05699">
    <property type="entry name" value="Dimer_Tnp_hAT"/>
    <property type="match status" value="1"/>
</dbReference>
<evidence type="ECO:0000256" key="6">
    <source>
        <dbReference type="SAM" id="MobiDB-lite"/>
    </source>
</evidence>
<name>A0A9N9WIH4_9NEOP</name>
<feature type="domain" description="DUF659" evidence="7">
    <location>
        <begin position="53"/>
        <end position="203"/>
    </location>
</feature>
<keyword evidence="5" id="KW-0539">Nucleus</keyword>
<evidence type="ECO:0000259" key="7">
    <source>
        <dbReference type="Pfam" id="PF04937"/>
    </source>
</evidence>
<accession>A0A9N9WIH4</accession>
<sequence>MGKGADEQTDHLMNKAHRGFAKAVFVTGQPLSLLEHPLWVEALQNLKPDYKPPTRRILASSLLTLEFEETKLEIMERINSATVLHLAIDGWSNLRNDSIMNIIIYTPKPFFYKFIDTKTNRHTAEYVCDKVSEVLEEIGSHKFFVIISDNATNMVKCGRLLNEKYANVTWIGCLAHTLNLLIGDVIKVNVVLAIFHYVVEVVKKISKSHILKSEFKRLSEDKSINVALVLPVKTRWGSYLHCLENFLKAKVILQTMVISDIRELDTYKENILNEAKWAAIENHIRFFTPIVHWISKLEGDYCTIHLVYGALLDIEELLNSRNAMDVLEDNLPQLRGKFLERKQNALNNLHFAAVILDPKYRGSNLSGEDYLEGCNAIMNLATTNDESINVLQELSEYKCRNRLYGKNIIWQAANTIDPKDWWMTFFEKTLLGQIAIKILTVPATSASVERSFSTFSHIHSRKRNKLTTERAGKICYISHNWKLMNENATRYSVEKADSSVNSQHETSNSINLEISDSDDDFDLEPVDFRSVTEIIEEDNHSDRFTANDDDDPLNLE</sequence>
<feature type="region of interest" description="Disordered" evidence="6">
    <location>
        <begin position="496"/>
        <end position="523"/>
    </location>
</feature>
<dbReference type="InterPro" id="IPR052035">
    <property type="entry name" value="ZnF_BED_domain_contain"/>
</dbReference>
<dbReference type="GO" id="GO:0046983">
    <property type="term" value="F:protein dimerization activity"/>
    <property type="evidence" value="ECO:0007669"/>
    <property type="project" value="InterPro"/>
</dbReference>
<proteinExistence type="predicted"/>
<dbReference type="OrthoDB" id="4951847at2759"/>
<reference evidence="9" key="1">
    <citation type="submission" date="2021-12" db="EMBL/GenBank/DDBJ databases">
        <authorList>
            <person name="King R."/>
        </authorList>
    </citation>
    <scope>NUCLEOTIDE SEQUENCE</scope>
</reference>
<dbReference type="EMBL" id="OU893335">
    <property type="protein sequence ID" value="CAG9792169.1"/>
    <property type="molecule type" value="Genomic_DNA"/>
</dbReference>
<dbReference type="InterPro" id="IPR008906">
    <property type="entry name" value="HATC_C_dom"/>
</dbReference>
<evidence type="ECO:0000256" key="1">
    <source>
        <dbReference type="ARBA" id="ARBA00004123"/>
    </source>
</evidence>
<dbReference type="InterPro" id="IPR012337">
    <property type="entry name" value="RNaseH-like_sf"/>
</dbReference>
<evidence type="ECO:0000256" key="4">
    <source>
        <dbReference type="ARBA" id="ARBA00022833"/>
    </source>
</evidence>
<dbReference type="GO" id="GO:0005634">
    <property type="term" value="C:nucleus"/>
    <property type="evidence" value="ECO:0007669"/>
    <property type="project" value="UniProtKB-SubCell"/>
</dbReference>
<evidence type="ECO:0000256" key="2">
    <source>
        <dbReference type="ARBA" id="ARBA00022723"/>
    </source>
</evidence>
<gene>
    <name evidence="9" type="ORF">DIATSA_LOCUS9724</name>
</gene>
<protein>
    <submittedName>
        <fullName evidence="9">Uncharacterized protein</fullName>
    </submittedName>
</protein>
<feature type="domain" description="HAT C-terminal dimerisation" evidence="8">
    <location>
        <begin position="409"/>
        <end position="479"/>
    </location>
</feature>
<comment type="subcellular location">
    <subcellularLocation>
        <location evidence="1">Nucleus</location>
    </subcellularLocation>
</comment>
<dbReference type="Pfam" id="PF04937">
    <property type="entry name" value="DUF659"/>
    <property type="match status" value="1"/>
</dbReference>
<dbReference type="InterPro" id="IPR007021">
    <property type="entry name" value="DUF659"/>
</dbReference>
<dbReference type="AlphaFoldDB" id="A0A9N9WIH4"/>
<evidence type="ECO:0000256" key="3">
    <source>
        <dbReference type="ARBA" id="ARBA00022771"/>
    </source>
</evidence>
<evidence type="ECO:0000256" key="5">
    <source>
        <dbReference type="ARBA" id="ARBA00023242"/>
    </source>
</evidence>
<dbReference type="PANTHER" id="PTHR46481">
    <property type="entry name" value="ZINC FINGER BED DOMAIN-CONTAINING PROTEIN 4"/>
    <property type="match status" value="1"/>
</dbReference>
<dbReference type="Proteomes" id="UP001153714">
    <property type="component" value="Chromosome 4"/>
</dbReference>